<accession>A0A9X2L8E8</accession>
<dbReference type="PANTHER" id="PTHR21562:SF83">
    <property type="entry name" value="PECTIN ACETYLESTERASE 4"/>
    <property type="match status" value="1"/>
</dbReference>
<dbReference type="Proteomes" id="UP001142610">
    <property type="component" value="Unassembled WGS sequence"/>
</dbReference>
<dbReference type="PANTHER" id="PTHR21562">
    <property type="entry name" value="NOTUM-RELATED"/>
    <property type="match status" value="1"/>
</dbReference>
<dbReference type="Pfam" id="PF03283">
    <property type="entry name" value="PAE"/>
    <property type="match status" value="1"/>
</dbReference>
<dbReference type="RefSeq" id="WP_256618861.1">
    <property type="nucleotide sequence ID" value="NZ_JANIBC010000003.1"/>
</dbReference>
<protein>
    <submittedName>
        <fullName evidence="2">Pectinacetylesterase family protein</fullName>
    </submittedName>
</protein>
<dbReference type="AlphaFoldDB" id="A0A9X2L8E8"/>
<sequence length="461" mass="50820">MKRLLCCGAAAAVVLSYATPAAAEPGDYSGWQTFWNLFSPPKADRKVRSWERVGEYGLYSNPSGFNDGFSPGNYGNWQTIQLHPSTGAICGNGSPFKFFINRVASTRNTMFYFEGGGACWDYASCTGQAGIRGARNPDGIPDDYITSGDPSTGLVSPLVWRSHPYNDVKTQDWNIVYVPYCTGDVYSGNKVTVYEDPTGAGEPLVWHHNGARNVRAVTSWMRDNMPRPTQMLMTGCSAGGAGAMTNYHPMRRDMAPSYGYMINDSGPLFPTAQGGSNAANPSRPLHLQIKDRWGVDSVMGYLARDIAGISTSNYGSVNDAIASRYTGDRLGHTHFQLDQNYSAYSYERFYPEIQNAGSQSQREALITEKWQQDTGKLRSQLASYPNYGGYFPYFRDVNDSHCTTIIDIENGDIQELGLELEDFIDSVMDGNGAVLSATEQDTQADLNKPFNLIYSLVGFFI</sequence>
<keyword evidence="3" id="KW-1185">Reference proteome</keyword>
<evidence type="ECO:0000256" key="1">
    <source>
        <dbReference type="SAM" id="SignalP"/>
    </source>
</evidence>
<proteinExistence type="predicted"/>
<comment type="caution">
    <text evidence="2">The sequence shown here is derived from an EMBL/GenBank/DDBJ whole genome shotgun (WGS) entry which is preliminary data.</text>
</comment>
<feature type="signal peptide" evidence="1">
    <location>
        <begin position="1"/>
        <end position="23"/>
    </location>
</feature>
<name>A0A9X2L8E8_9PROT</name>
<evidence type="ECO:0000313" key="3">
    <source>
        <dbReference type="Proteomes" id="UP001142610"/>
    </source>
</evidence>
<gene>
    <name evidence="2" type="ORF">NOG11_06305</name>
</gene>
<reference evidence="2" key="1">
    <citation type="submission" date="2022-07" db="EMBL/GenBank/DDBJ databases">
        <title>Parvularcula maris sp. nov., an algicidal bacterium isolated from seawater.</title>
        <authorList>
            <person name="Li F."/>
        </authorList>
    </citation>
    <scope>NUCLEOTIDE SEQUENCE</scope>
    <source>
        <strain evidence="2">BGMRC 0090</strain>
    </source>
</reference>
<dbReference type="InterPro" id="IPR004963">
    <property type="entry name" value="PAE/NOTUM"/>
</dbReference>
<keyword evidence="1" id="KW-0732">Signal</keyword>
<evidence type="ECO:0000313" key="2">
    <source>
        <dbReference type="EMBL" id="MCQ8185000.1"/>
    </source>
</evidence>
<dbReference type="EMBL" id="JANIBC010000003">
    <property type="protein sequence ID" value="MCQ8185000.1"/>
    <property type="molecule type" value="Genomic_DNA"/>
</dbReference>
<feature type="chain" id="PRO_5040921436" evidence="1">
    <location>
        <begin position="24"/>
        <end position="461"/>
    </location>
</feature>
<dbReference type="GO" id="GO:0016787">
    <property type="term" value="F:hydrolase activity"/>
    <property type="evidence" value="ECO:0007669"/>
    <property type="project" value="InterPro"/>
</dbReference>
<organism evidence="2 3">
    <name type="scientific">Parvularcula maris</name>
    <dbReference type="NCBI Taxonomy" id="2965077"/>
    <lineage>
        <taxon>Bacteria</taxon>
        <taxon>Pseudomonadati</taxon>
        <taxon>Pseudomonadota</taxon>
        <taxon>Alphaproteobacteria</taxon>
        <taxon>Parvularculales</taxon>
        <taxon>Parvularculaceae</taxon>
        <taxon>Parvularcula</taxon>
    </lineage>
</organism>